<organism evidence="1 2">
    <name type="scientific">Naumovozyma castellii</name>
    <name type="common">Yeast</name>
    <name type="synonym">Saccharomyces castellii</name>
    <dbReference type="NCBI Taxonomy" id="27288"/>
    <lineage>
        <taxon>Eukaryota</taxon>
        <taxon>Fungi</taxon>
        <taxon>Dikarya</taxon>
        <taxon>Ascomycota</taxon>
        <taxon>Saccharomycotina</taxon>
        <taxon>Saccharomycetes</taxon>
        <taxon>Saccharomycetales</taxon>
        <taxon>Saccharomycetaceae</taxon>
        <taxon>Naumovozyma</taxon>
    </lineage>
</organism>
<dbReference type="InParanoid" id="G0V7E6"/>
<accession>G0V7E6</accession>
<protein>
    <recommendedName>
        <fullName evidence="3">Cleavage/polyadenylation specificity factor A subunit N-terminal domain-containing protein</fullName>
    </recommendedName>
</protein>
<dbReference type="FunCoup" id="G0V7E6">
    <property type="interactions" value="14"/>
</dbReference>
<evidence type="ECO:0008006" key="3">
    <source>
        <dbReference type="Google" id="ProtNLM"/>
    </source>
</evidence>
<dbReference type="GeneID" id="96900873"/>
<gene>
    <name evidence="1" type="primary">NCAS0A08360</name>
    <name evidence="1" type="ordered locus">NCAS_0A08360</name>
</gene>
<sequence>MEPNFVLSEKKSASGIITSFITTYPKLIVIEPNQVRICDDCTQDNFLKRARIIMTTGTTIGATYLHEHTSGKYFLFLLKASGALELMNEDFERLDIIETDILQDEGPKFFSFDPLKESLYINLKKDKLFEFRYKAKKNGVISFIHIGAHQTAIYCFPDEIVDLKSFADLDEEQRECSVLAVLMRKKRSWKFSFQTLFRKGYTHSRSKKSSSWMSSHNYFEFSPLSEEFDYEPNDDINLVSLSVLKDIGCFIFTPLQSYFITNSNFADHQINDILVTDKYIGRGICASSDEVRALLESPLLNDTITNFNESTGIIFELIKCDGSIIQVSFSQRYFDTDTGVIYWNDFEVTTKPMLSDAAFCQNTKSISKLFLLEVSLCMLYITHDGLLIWDTNRSMIISKDSYKTSLDIYTKILGYDIPKTVSCGIIDSDIGFLETQFNGVKTRSNILFQVTGDLTNIWHRGDDLFWSTSDGTLFKNDQIIEQFEVDASIFVLANGEIIKNDAFILSIDIINSTGRYCYITSKGCLRWSDKEQVFHIPNFKHSSLVNYLLYSIQLTKELDLTVMIIDHEINVFENTKQTKKLNFSDSMSTLTDLALYCKNDTKHLLLVDIDGLLSVIELGHDKMVFKSRLGSKIMHFTQIPDSSSFIVYSDEDAFLLTYKFAGRYRLSYFDMPFLIKRTVAKDNKNFNLCTKDNKIYNISFENEPVIIKKIDYTDKMTINKLIMLPCSNRFIIASCFRSTTNHMEVDSNEYISDLYIFDIKTPLSGWYLNIPEKYRDATVTDIMPIPFVNPEAKGETSVGETFYAKRAAFDRCFMVSLDYHSSDEEQSPNLLLYTIDEDTGKVDYQTGISTSYSITKMHNYYNQTILVAGGFLQALKVDYSVKENAFTIDPVSSSFELRGYVTNLITFPYECPEPESTIMKEDRILLSNILKGIQEFKLFRTLKTGRIRIEPTLFSESHPLTKEFSGVKLILDIERVQLPNITCFAVCMNGSKILLYYSIHNAEYRSIEFGLDSPVISLTPATTPSSSLPPVAITDAEPIQPLFFVNTQNGGLYVIRTIQDERQLEDAKFHLNSKMIEQYKYLGIITEMEDNLDVPFFDERILKVTP</sequence>
<name>G0V7E6_NAUCA</name>
<dbReference type="Proteomes" id="UP000001640">
    <property type="component" value="Chromosome 1"/>
</dbReference>
<dbReference type="KEGG" id="ncs:NCAS_0A08360"/>
<reference evidence="1 2" key="1">
    <citation type="journal article" date="2011" name="Proc. Natl. Acad. Sci. U.S.A.">
        <title>Evolutionary erosion of yeast sex chromosomes by mating-type switching accidents.</title>
        <authorList>
            <person name="Gordon J.L."/>
            <person name="Armisen D."/>
            <person name="Proux-Wera E."/>
            <person name="Oheigeartaigh S.S."/>
            <person name="Byrne K.P."/>
            <person name="Wolfe K.H."/>
        </authorList>
    </citation>
    <scope>NUCLEOTIDE SEQUENCE [LARGE SCALE GENOMIC DNA]</scope>
    <source>
        <strain evidence="2">ATCC 76901 / BCRC 22586 / CBS 4309 / NBRC 1992 / NRRL Y-12630</strain>
    </source>
</reference>
<dbReference type="eggNOG" id="ENOG502QSHN">
    <property type="taxonomic scope" value="Eukaryota"/>
</dbReference>
<evidence type="ECO:0000313" key="1">
    <source>
        <dbReference type="EMBL" id="CCC67394.1"/>
    </source>
</evidence>
<reference key="2">
    <citation type="submission" date="2011-08" db="EMBL/GenBank/DDBJ databases">
        <title>Genome sequence of Naumovozyma castellii.</title>
        <authorList>
            <person name="Gordon J.L."/>
            <person name="Armisen D."/>
            <person name="Proux-Wera E."/>
            <person name="OhEigeartaigh S.S."/>
            <person name="Byrne K.P."/>
            <person name="Wolfe K.H."/>
        </authorList>
    </citation>
    <scope>NUCLEOTIDE SEQUENCE</scope>
    <source>
        <strain>Type strain:CBS 4309</strain>
    </source>
</reference>
<dbReference type="SUPFAM" id="SSF50978">
    <property type="entry name" value="WD40 repeat-like"/>
    <property type="match status" value="1"/>
</dbReference>
<keyword evidence="2" id="KW-1185">Reference proteome</keyword>
<evidence type="ECO:0000313" key="2">
    <source>
        <dbReference type="Proteomes" id="UP000001640"/>
    </source>
</evidence>
<dbReference type="AlphaFoldDB" id="G0V7E6"/>
<proteinExistence type="predicted"/>
<dbReference type="EMBL" id="HE576752">
    <property type="protein sequence ID" value="CCC67394.1"/>
    <property type="molecule type" value="Genomic_DNA"/>
</dbReference>
<dbReference type="RefSeq" id="XP_003673775.1">
    <property type="nucleotide sequence ID" value="XM_003673727.1"/>
</dbReference>
<dbReference type="OrthoDB" id="4063069at2759"/>
<dbReference type="OMA" id="RIRIAMT"/>
<dbReference type="HOGENOM" id="CLU_280929_0_0_1"/>
<dbReference type="InterPro" id="IPR036322">
    <property type="entry name" value="WD40_repeat_dom_sf"/>
</dbReference>